<dbReference type="SMART" id="SM00614">
    <property type="entry name" value="ZnF_BED"/>
    <property type="match status" value="1"/>
</dbReference>
<evidence type="ECO:0000256" key="4">
    <source>
        <dbReference type="SAM" id="MobiDB-lite"/>
    </source>
</evidence>
<dbReference type="Pfam" id="PF02892">
    <property type="entry name" value="zf-BED"/>
    <property type="match status" value="1"/>
</dbReference>
<protein>
    <recommendedName>
        <fullName evidence="5">BED-type domain-containing protein</fullName>
    </recommendedName>
</protein>
<keyword evidence="2" id="KW-0863">Zinc-finger</keyword>
<evidence type="ECO:0000256" key="3">
    <source>
        <dbReference type="ARBA" id="ARBA00022833"/>
    </source>
</evidence>
<gene>
    <name evidence="6" type="ORF">VCS650_LOCUS42545</name>
</gene>
<comment type="caution">
    <text evidence="6">The sequence shown here is derived from an EMBL/GenBank/DDBJ whole genome shotgun (WGS) entry which is preliminary data.</text>
</comment>
<evidence type="ECO:0000259" key="5">
    <source>
        <dbReference type="Pfam" id="PF02892"/>
    </source>
</evidence>
<feature type="domain" description="BED-type" evidence="5">
    <location>
        <begin position="96"/>
        <end position="123"/>
    </location>
</feature>
<name>A0A815TPK4_9BILA</name>
<accession>A0A815TPK4</accession>
<dbReference type="OrthoDB" id="10643677at2759"/>
<organism evidence="6 7">
    <name type="scientific">Adineta steineri</name>
    <dbReference type="NCBI Taxonomy" id="433720"/>
    <lineage>
        <taxon>Eukaryota</taxon>
        <taxon>Metazoa</taxon>
        <taxon>Spiralia</taxon>
        <taxon>Gnathifera</taxon>
        <taxon>Rotifera</taxon>
        <taxon>Eurotatoria</taxon>
        <taxon>Bdelloidea</taxon>
        <taxon>Adinetida</taxon>
        <taxon>Adinetidae</taxon>
        <taxon>Adineta</taxon>
    </lineage>
</organism>
<sequence length="129" mass="14181">MNISPVSNIHNTIELDSSSDSNDDHRSTSSSTALYSSTHSLTNSDSSQSLSAENIASKLKVNKKERTVIDVKGKKANCWRCFGIPVQSVDGKIKEIYSTFVSCKYCYTTYSYSSSTKNMNKHMDICGSG</sequence>
<dbReference type="InterPro" id="IPR003656">
    <property type="entry name" value="Znf_BED"/>
</dbReference>
<dbReference type="Proteomes" id="UP000663891">
    <property type="component" value="Unassembled WGS sequence"/>
</dbReference>
<reference evidence="6" key="1">
    <citation type="submission" date="2021-02" db="EMBL/GenBank/DDBJ databases">
        <authorList>
            <person name="Nowell W R."/>
        </authorList>
    </citation>
    <scope>NUCLEOTIDE SEQUENCE</scope>
</reference>
<evidence type="ECO:0000313" key="6">
    <source>
        <dbReference type="EMBL" id="CAF1506724.1"/>
    </source>
</evidence>
<evidence type="ECO:0000313" key="7">
    <source>
        <dbReference type="Proteomes" id="UP000663891"/>
    </source>
</evidence>
<keyword evidence="1" id="KW-0479">Metal-binding</keyword>
<proteinExistence type="predicted"/>
<dbReference type="AlphaFoldDB" id="A0A815TPK4"/>
<feature type="region of interest" description="Disordered" evidence="4">
    <location>
        <begin position="13"/>
        <end position="50"/>
    </location>
</feature>
<dbReference type="EMBL" id="CAJNON010002312">
    <property type="protein sequence ID" value="CAF1506724.1"/>
    <property type="molecule type" value="Genomic_DNA"/>
</dbReference>
<dbReference type="GO" id="GO:0008270">
    <property type="term" value="F:zinc ion binding"/>
    <property type="evidence" value="ECO:0007669"/>
    <property type="project" value="UniProtKB-KW"/>
</dbReference>
<keyword evidence="3" id="KW-0862">Zinc</keyword>
<evidence type="ECO:0000256" key="1">
    <source>
        <dbReference type="ARBA" id="ARBA00022723"/>
    </source>
</evidence>
<feature type="compositionally biased region" description="Low complexity" evidence="4">
    <location>
        <begin position="28"/>
        <end position="50"/>
    </location>
</feature>
<evidence type="ECO:0000256" key="2">
    <source>
        <dbReference type="ARBA" id="ARBA00022771"/>
    </source>
</evidence>
<dbReference type="GO" id="GO:0003677">
    <property type="term" value="F:DNA binding"/>
    <property type="evidence" value="ECO:0007669"/>
    <property type="project" value="InterPro"/>
</dbReference>